<evidence type="ECO:0000256" key="1">
    <source>
        <dbReference type="SAM" id="Phobius"/>
    </source>
</evidence>
<keyword evidence="1" id="KW-1133">Transmembrane helix</keyword>
<dbReference type="STRING" id="574376.BAMA_15890"/>
<evidence type="ECO:0000313" key="2">
    <source>
        <dbReference type="EMBL" id="KEK17307.1"/>
    </source>
</evidence>
<keyword evidence="3" id="KW-1185">Reference proteome</keyword>
<proteinExistence type="predicted"/>
<accession>A0A073JSS9</accession>
<reference evidence="2 3" key="1">
    <citation type="submission" date="2014-06" db="EMBL/GenBank/DDBJ databases">
        <title>Draft genome sequence of Bacillus manliponensis JCM 15802 (MCCC 1A00708).</title>
        <authorList>
            <person name="Lai Q."/>
            <person name="Liu Y."/>
            <person name="Shao Z."/>
        </authorList>
    </citation>
    <scope>NUCLEOTIDE SEQUENCE [LARGE SCALE GENOMIC DNA]</scope>
    <source>
        <strain evidence="2 3">JCM 15802</strain>
    </source>
</reference>
<dbReference type="RefSeq" id="WP_034643685.1">
    <property type="nucleotide sequence ID" value="NZ_CBCSJC010000027.1"/>
</dbReference>
<dbReference type="AlphaFoldDB" id="A0A073JSS9"/>
<comment type="caution">
    <text evidence="2">The sequence shown here is derived from an EMBL/GenBank/DDBJ whole genome shotgun (WGS) entry which is preliminary data.</text>
</comment>
<feature type="transmembrane region" description="Helical" evidence="1">
    <location>
        <begin position="108"/>
        <end position="126"/>
    </location>
</feature>
<protein>
    <recommendedName>
        <fullName evidence="4">DUF1700 domain-containing protein</fullName>
    </recommendedName>
</protein>
<dbReference type="Proteomes" id="UP000027822">
    <property type="component" value="Unassembled WGS sequence"/>
</dbReference>
<dbReference type="Pfam" id="PF22564">
    <property type="entry name" value="HAAS"/>
    <property type="match status" value="1"/>
</dbReference>
<name>A0A073JSS9_9BACI</name>
<keyword evidence="1" id="KW-0472">Membrane</keyword>
<evidence type="ECO:0008006" key="4">
    <source>
        <dbReference type="Google" id="ProtNLM"/>
    </source>
</evidence>
<feature type="transmembrane region" description="Helical" evidence="1">
    <location>
        <begin position="81"/>
        <end position="102"/>
    </location>
</feature>
<dbReference type="eggNOG" id="COG4709">
    <property type="taxonomic scope" value="Bacteria"/>
</dbReference>
<feature type="transmembrane region" description="Helical" evidence="1">
    <location>
        <begin position="138"/>
        <end position="159"/>
    </location>
</feature>
<organism evidence="2 3">
    <name type="scientific">Bacillus manliponensis</name>
    <dbReference type="NCBI Taxonomy" id="574376"/>
    <lineage>
        <taxon>Bacteria</taxon>
        <taxon>Bacillati</taxon>
        <taxon>Bacillota</taxon>
        <taxon>Bacilli</taxon>
        <taxon>Bacillales</taxon>
        <taxon>Bacillaceae</taxon>
        <taxon>Bacillus</taxon>
        <taxon>Bacillus cereus group</taxon>
    </lineage>
</organism>
<dbReference type="EMBL" id="JOTN01000033">
    <property type="protein sequence ID" value="KEK17307.1"/>
    <property type="molecule type" value="Genomic_DNA"/>
</dbReference>
<evidence type="ECO:0000313" key="3">
    <source>
        <dbReference type="Proteomes" id="UP000027822"/>
    </source>
</evidence>
<keyword evidence="1" id="KW-0812">Transmembrane</keyword>
<sequence length="181" mass="20441">MGKEQFLEQLSGHLKRLSEEERNDILYDYKEHFQFGIEEGKTEEQIVRELGSPRIIAKEILALSRLDEMEKDPSATNISRVVMAAVGLSLFNLIIVIGPLVAIAGVLLALWISSIAFILSPILAAIKMMVLQSFIPFDLFASIALLGIGLLLFVAAYYMSRAYKQFCVRYLQWNLKVMKGR</sequence>
<gene>
    <name evidence="2" type="ORF">BAMA_15890</name>
</gene>
<dbReference type="OrthoDB" id="9804829at2"/>